<dbReference type="Proteomes" id="UP000011910">
    <property type="component" value="Unassembled WGS sequence"/>
</dbReference>
<feature type="region of interest" description="Disordered" evidence="1">
    <location>
        <begin position="47"/>
        <end position="119"/>
    </location>
</feature>
<dbReference type="EMBL" id="AODQ01000084">
    <property type="protein sequence ID" value="EMR01886.1"/>
    <property type="molecule type" value="Genomic_DNA"/>
</dbReference>
<protein>
    <submittedName>
        <fullName evidence="3">Uncharacterized protein</fullName>
    </submittedName>
</protein>
<comment type="caution">
    <text evidence="3">The sequence shown here is derived from an EMBL/GenBank/DDBJ whole genome shotgun (WGS) entry which is preliminary data.</text>
</comment>
<keyword evidence="4" id="KW-1185">Reference proteome</keyword>
<feature type="compositionally biased region" description="Basic and acidic residues" evidence="1">
    <location>
        <begin position="59"/>
        <end position="100"/>
    </location>
</feature>
<keyword evidence="2" id="KW-0472">Membrane</keyword>
<dbReference type="OrthoDB" id="9888631at2"/>
<proteinExistence type="predicted"/>
<evidence type="ECO:0000256" key="1">
    <source>
        <dbReference type="SAM" id="MobiDB-lite"/>
    </source>
</evidence>
<gene>
    <name evidence="3" type="ORF">ADICEAN_02988</name>
</gene>
<evidence type="ECO:0000313" key="4">
    <source>
        <dbReference type="Proteomes" id="UP000011910"/>
    </source>
</evidence>
<dbReference type="RefSeq" id="WP_009196375.1">
    <property type="nucleotide sequence ID" value="NZ_AODQ01000084.1"/>
</dbReference>
<keyword evidence="2" id="KW-0812">Transmembrane</keyword>
<feature type="transmembrane region" description="Helical" evidence="2">
    <location>
        <begin position="17"/>
        <end position="37"/>
    </location>
</feature>
<name>M7N3U7_9BACT</name>
<reference evidence="3 4" key="1">
    <citation type="journal article" date="2013" name="Genome Announc.">
        <title>Draft Genome Sequence of Cesiribacter andamanensis Strain AMV16T, Isolated from a Soil Sample from a Mud Volcano in the Andaman Islands, India.</title>
        <authorList>
            <person name="Shivaji S."/>
            <person name="Ara S."/>
            <person name="Begum Z."/>
            <person name="Srinivas T.N."/>
            <person name="Singh A."/>
            <person name="Kumar Pinnaka A."/>
        </authorList>
    </citation>
    <scope>NUCLEOTIDE SEQUENCE [LARGE SCALE GENOMIC DNA]</scope>
    <source>
        <strain evidence="3 4">AMV16</strain>
    </source>
</reference>
<evidence type="ECO:0000256" key="2">
    <source>
        <dbReference type="SAM" id="Phobius"/>
    </source>
</evidence>
<dbReference type="STRING" id="1279009.ADICEAN_02988"/>
<evidence type="ECO:0000313" key="3">
    <source>
        <dbReference type="EMBL" id="EMR01886.1"/>
    </source>
</evidence>
<dbReference type="AlphaFoldDB" id="M7N3U7"/>
<sequence length="119" mass="14103">MAEIRVEDKRNNNNRSIWPWILGALLLIGLIWGVSALTSDDDDRVREANRIETTTPNDGEMRPVDREPVRNDEFNNDRTLENDEMRNDQMMEDNRMRNDELLEDDDMRNDRVRDEAVID</sequence>
<accession>M7N3U7</accession>
<keyword evidence="2" id="KW-1133">Transmembrane helix</keyword>
<feature type="compositionally biased region" description="Basic and acidic residues" evidence="1">
    <location>
        <begin position="108"/>
        <end position="119"/>
    </location>
</feature>
<organism evidence="3 4">
    <name type="scientific">Cesiribacter andamanensis AMV16</name>
    <dbReference type="NCBI Taxonomy" id="1279009"/>
    <lineage>
        <taxon>Bacteria</taxon>
        <taxon>Pseudomonadati</taxon>
        <taxon>Bacteroidota</taxon>
        <taxon>Cytophagia</taxon>
        <taxon>Cytophagales</taxon>
        <taxon>Cesiribacteraceae</taxon>
        <taxon>Cesiribacter</taxon>
    </lineage>
</organism>